<keyword evidence="2" id="KW-0808">Transferase</keyword>
<evidence type="ECO:0000259" key="1">
    <source>
        <dbReference type="Pfam" id="PF00899"/>
    </source>
</evidence>
<dbReference type="GO" id="GO:0016779">
    <property type="term" value="F:nucleotidyltransferase activity"/>
    <property type="evidence" value="ECO:0007669"/>
    <property type="project" value="UniProtKB-KW"/>
</dbReference>
<dbReference type="EMBL" id="VJVV01000002">
    <property type="protein sequence ID" value="TRO83352.1"/>
    <property type="molecule type" value="Genomic_DNA"/>
</dbReference>
<dbReference type="Proteomes" id="UP000317155">
    <property type="component" value="Unassembled WGS sequence"/>
</dbReference>
<reference evidence="2 3" key="1">
    <citation type="submission" date="2019-07" db="EMBL/GenBank/DDBJ databases">
        <title>Insights of Desulfuromonas acetexigens electromicrobiology.</title>
        <authorList>
            <person name="Katuri K."/>
            <person name="Sapireddy V."/>
            <person name="Shaw D.R."/>
            <person name="Saikaly P."/>
        </authorList>
    </citation>
    <scope>NUCLEOTIDE SEQUENCE [LARGE SCALE GENOMIC DNA]</scope>
    <source>
        <strain evidence="2 3">2873</strain>
    </source>
</reference>
<dbReference type="PANTHER" id="PTHR43267">
    <property type="entry name" value="TRNA THREONYLCARBAMOYLADENOSINE DEHYDRATASE"/>
    <property type="match status" value="1"/>
</dbReference>
<dbReference type="GO" id="GO:0061504">
    <property type="term" value="P:cyclic threonylcarbamoyladenosine biosynthetic process"/>
    <property type="evidence" value="ECO:0007669"/>
    <property type="project" value="TreeGrafter"/>
</dbReference>
<dbReference type="OrthoDB" id="9804286at2"/>
<name>A0A550JJG5_9BACT</name>
<dbReference type="AlphaFoldDB" id="A0A550JJG5"/>
<dbReference type="SUPFAM" id="SSF69572">
    <property type="entry name" value="Activating enzymes of the ubiquitin-like proteins"/>
    <property type="match status" value="1"/>
</dbReference>
<organism evidence="2 3">
    <name type="scientific">Trichloromonas acetexigens</name>
    <dbReference type="NCBI Taxonomy" id="38815"/>
    <lineage>
        <taxon>Bacteria</taxon>
        <taxon>Pseudomonadati</taxon>
        <taxon>Thermodesulfobacteriota</taxon>
        <taxon>Desulfuromonadia</taxon>
        <taxon>Desulfuromonadales</taxon>
        <taxon>Trichloromonadaceae</taxon>
        <taxon>Trichloromonas</taxon>
    </lineage>
</organism>
<keyword evidence="3" id="KW-1185">Reference proteome</keyword>
<dbReference type="PANTHER" id="PTHR43267:SF1">
    <property type="entry name" value="TRNA THREONYLCARBAMOYLADENOSINE DEHYDRATASE"/>
    <property type="match status" value="1"/>
</dbReference>
<proteinExistence type="predicted"/>
<evidence type="ECO:0000313" key="2">
    <source>
        <dbReference type="EMBL" id="TRO83352.1"/>
    </source>
</evidence>
<dbReference type="Pfam" id="PF00899">
    <property type="entry name" value="ThiF"/>
    <property type="match status" value="1"/>
</dbReference>
<protein>
    <submittedName>
        <fullName evidence="2">ThiF family adenylyltransferase</fullName>
    </submittedName>
</protein>
<dbReference type="GO" id="GO:0008641">
    <property type="term" value="F:ubiquitin-like modifier activating enzyme activity"/>
    <property type="evidence" value="ECO:0007669"/>
    <property type="project" value="InterPro"/>
</dbReference>
<dbReference type="Gene3D" id="3.40.50.720">
    <property type="entry name" value="NAD(P)-binding Rossmann-like Domain"/>
    <property type="match status" value="1"/>
</dbReference>
<dbReference type="InterPro" id="IPR045886">
    <property type="entry name" value="ThiF/MoeB/HesA"/>
</dbReference>
<sequence>MNLLGFGFKHPTLSAFIPSKKDFQDCGGFVTEQEYIDGMLTRTGLFMDRAALDTVRNTTFAIAGLGGVGAITAELLARWGVKKFRLLDMDRYEDSNLNRQLFATSKTLGRTKVEVSAERIREINPYAEIEMTVIDMVTNDNARPFVDGAGMVIQNADRPSAKLLYLAARDLKVPLVNGYATVTGGRVQAFDYRNSPCESVIEKYWHKHKMQAMKPLTEMSVEEVKEFDQKFVHATAPSLNFVTNQVGCLIVAEAIKLLTGQGRSAQYPWFVEFDTFTCRMRRRHSLSPFEPGNVKRIKGLVEKVLKKS</sequence>
<evidence type="ECO:0000313" key="3">
    <source>
        <dbReference type="Proteomes" id="UP000317155"/>
    </source>
</evidence>
<gene>
    <name evidence="2" type="ORF">FL622_04515</name>
</gene>
<dbReference type="InterPro" id="IPR035985">
    <property type="entry name" value="Ubiquitin-activating_enz"/>
</dbReference>
<dbReference type="GO" id="GO:0061503">
    <property type="term" value="F:tRNA threonylcarbamoyladenosine dehydratase"/>
    <property type="evidence" value="ECO:0007669"/>
    <property type="project" value="TreeGrafter"/>
</dbReference>
<dbReference type="InterPro" id="IPR000594">
    <property type="entry name" value="ThiF_NAD_FAD-bd"/>
</dbReference>
<feature type="domain" description="THIF-type NAD/FAD binding fold" evidence="1">
    <location>
        <begin position="48"/>
        <end position="284"/>
    </location>
</feature>
<keyword evidence="2" id="KW-0548">Nucleotidyltransferase</keyword>
<comment type="caution">
    <text evidence="2">The sequence shown here is derived from an EMBL/GenBank/DDBJ whole genome shotgun (WGS) entry which is preliminary data.</text>
</comment>
<accession>A0A550JJG5</accession>